<reference evidence="2 3" key="1">
    <citation type="submission" date="2012-03" db="EMBL/GenBank/DDBJ databases">
        <title>Whole Genome Assembly of Papio anubis.</title>
        <authorList>
            <person name="Liu Y.L."/>
            <person name="Abraham K.A."/>
            <person name="Akbar H.A."/>
            <person name="Ali S.A."/>
            <person name="Anosike U.A."/>
            <person name="Aqrawi P.A."/>
            <person name="Arias F.A."/>
            <person name="Attaway T.A."/>
            <person name="Awwad R.A."/>
            <person name="Babu C.B."/>
            <person name="Bandaranaike D.B."/>
            <person name="Battles P.B."/>
            <person name="Bell A.B."/>
            <person name="Beltran B.B."/>
            <person name="Berhane-Mersha D.B."/>
            <person name="Bess C.B."/>
            <person name="Bickham C.B."/>
            <person name="Bolden T.B."/>
            <person name="Carter K.C."/>
            <person name="Chau D.C."/>
            <person name="Chavez A.C."/>
            <person name="Clerc-Blankenburg K.C."/>
            <person name="Coyle M.C."/>
            <person name="Dao M.D."/>
            <person name="Davila M.L.D."/>
            <person name="Davy-Carroll L.D."/>
            <person name="Denson S.D."/>
            <person name="Dinh H.D."/>
            <person name="Fernandez S.F."/>
            <person name="Fernando P.F."/>
            <person name="Forbes L.F."/>
            <person name="Francis C.F."/>
            <person name="Francisco L.F."/>
            <person name="Fu Q.F."/>
            <person name="Garcia-Iii R.G."/>
            <person name="Garrett T.G."/>
            <person name="Gross S.G."/>
            <person name="Gubbala S.G."/>
            <person name="Hirani K.H."/>
            <person name="Hogues M.H."/>
            <person name="Hollins B.H."/>
            <person name="Jackson L.J."/>
            <person name="Javaid M.J."/>
            <person name="Jhangiani S.J."/>
            <person name="Johnson A.J."/>
            <person name="Johnson B.J."/>
            <person name="Jones J.J."/>
            <person name="Joshi V.J."/>
            <person name="Kalu J.K."/>
            <person name="Khan N.K."/>
            <person name="Korchina V.K."/>
            <person name="Kovar C.K."/>
            <person name="Lago L.L."/>
            <person name="Lara F.L."/>
            <person name="Le T.-K.L."/>
            <person name="Lee S.L."/>
            <person name="Legall-Iii F.L."/>
            <person name="Lemon S.L."/>
            <person name="Liu J.L."/>
            <person name="Liu Y.-S.L."/>
            <person name="Liyanage D.L."/>
            <person name="Lopez J.L."/>
            <person name="Lorensuhewa L.L."/>
            <person name="Mata R.M."/>
            <person name="Mathew T.M."/>
            <person name="Mercado C.M."/>
            <person name="Mercado I.M."/>
            <person name="Morales K.M."/>
            <person name="Morgan M.M."/>
            <person name="Munidasa M.M."/>
            <person name="Ngo D.N."/>
            <person name="Nguyen L.N."/>
            <person name="Nguyen T.N."/>
            <person name="Nguyen N.N."/>
            <person name="Obregon M.O."/>
            <person name="Okwuonu G.O."/>
            <person name="Ongeri F.O."/>
            <person name="Onwere C.O."/>
            <person name="Osifeso I.O."/>
            <person name="Parra A.P."/>
            <person name="Patil S.P."/>
            <person name="Perez A.P."/>
            <person name="Perez Y.P."/>
            <person name="Pham C.P."/>
            <person name="Pu L.-L.P."/>
            <person name="Puazo M.P."/>
            <person name="Quiroz J.Q."/>
            <person name="Rouhana J.R."/>
            <person name="Ruiz M.R."/>
            <person name="Ruiz S.-J.R."/>
            <person name="Saada N.S."/>
            <person name="Santibanez J.S."/>
            <person name="Scheel M.S."/>
            <person name="Schneider B.S."/>
            <person name="Simmons D.S."/>
            <person name="Sisson I.S."/>
            <person name="Tang L.-Y.T."/>
            <person name="Thornton R.T."/>
            <person name="Tisius J.T."/>
            <person name="Toledanes G.T."/>
            <person name="Trejos Z.T."/>
            <person name="Usmani K.U."/>
            <person name="Varghese R.V."/>
            <person name="Vattathil S.V."/>
            <person name="Vee V.V."/>
            <person name="Walker D.W."/>
            <person name="Weissenberger G.W."/>
            <person name="White C.W."/>
            <person name="Williams A.W."/>
            <person name="Woodworth J.W."/>
            <person name="Wright R.W."/>
            <person name="Zhu Y.Z."/>
            <person name="Han Y.H."/>
            <person name="Newsham I.N."/>
            <person name="Nazareth L.N."/>
            <person name="Worley K.W."/>
            <person name="Muzny D.M."/>
            <person name="Rogers J.R."/>
            <person name="Gibbs R.G."/>
        </authorList>
    </citation>
    <scope>NUCLEOTIDE SEQUENCE [LARGE SCALE GENOMIC DNA]</scope>
</reference>
<reference evidence="2" key="2">
    <citation type="submission" date="2025-08" db="UniProtKB">
        <authorList>
            <consortium name="Ensembl"/>
        </authorList>
    </citation>
    <scope>IDENTIFICATION</scope>
</reference>
<dbReference type="PANTHER" id="PTHR12138">
    <property type="entry name" value="PRIMATE-EXPANDED PROTEIN FAMILY"/>
    <property type="match status" value="1"/>
</dbReference>
<protein>
    <submittedName>
        <fullName evidence="2">Uncharacterized protein</fullName>
    </submittedName>
</protein>
<evidence type="ECO:0000313" key="2">
    <source>
        <dbReference type="Ensembl" id="ENSPANP00000049971.1"/>
    </source>
</evidence>
<accession>A0A8I5NMS4</accession>
<dbReference type="Ensembl" id="ENSPANT00000070600.1">
    <property type="protein sequence ID" value="ENSPANP00000049971.1"/>
    <property type="gene ID" value="ENSPANG00000037098.1"/>
</dbReference>
<reference evidence="2" key="3">
    <citation type="submission" date="2025-09" db="UniProtKB">
        <authorList>
            <consortium name="Ensembl"/>
        </authorList>
    </citation>
    <scope>IDENTIFICATION</scope>
</reference>
<feature type="compositionally biased region" description="Basic and acidic residues" evidence="1">
    <location>
        <begin position="139"/>
        <end position="149"/>
    </location>
</feature>
<name>A0A8I5NMS4_PAPAN</name>
<feature type="region of interest" description="Disordered" evidence="1">
    <location>
        <begin position="126"/>
        <end position="163"/>
    </location>
</feature>
<evidence type="ECO:0000256" key="1">
    <source>
        <dbReference type="SAM" id="MobiDB-lite"/>
    </source>
</evidence>
<dbReference type="AlphaFoldDB" id="A0A8I5NMS4"/>
<dbReference type="PANTHER" id="PTHR12138:SF154">
    <property type="entry name" value="PROTEIN-SERINE_THREONINE PHOSPHATASE"/>
    <property type="match status" value="1"/>
</dbReference>
<keyword evidence="3" id="KW-1185">Reference proteome</keyword>
<organism evidence="2 3">
    <name type="scientific">Papio anubis</name>
    <name type="common">Olive baboon</name>
    <dbReference type="NCBI Taxonomy" id="9555"/>
    <lineage>
        <taxon>Eukaryota</taxon>
        <taxon>Metazoa</taxon>
        <taxon>Chordata</taxon>
        <taxon>Craniata</taxon>
        <taxon>Vertebrata</taxon>
        <taxon>Euteleostomi</taxon>
        <taxon>Mammalia</taxon>
        <taxon>Eutheria</taxon>
        <taxon>Euarchontoglires</taxon>
        <taxon>Primates</taxon>
        <taxon>Haplorrhini</taxon>
        <taxon>Catarrhini</taxon>
        <taxon>Cercopithecidae</taxon>
        <taxon>Cercopithecinae</taxon>
        <taxon>Papio</taxon>
    </lineage>
</organism>
<proteinExistence type="predicted"/>
<evidence type="ECO:0000313" key="3">
    <source>
        <dbReference type="Proteomes" id="UP000028761"/>
    </source>
</evidence>
<dbReference type="Proteomes" id="UP000028761">
    <property type="component" value="Chromosome X"/>
</dbReference>
<dbReference type="GeneTree" id="ENSGT01150000287033"/>
<sequence length="163" mass="18351">MCHWVFIPSSNGKSLGQGLTVSSRLECSGAIIPHYSFNLLISSHPPASASWVARTTGMLHDAKLPFFFFFFFLRNWVSLYCPVWYQTPGLKQFSHLGLPKCWDYRCGPTCLAQEEVLISWDLQDSGGRQTIGKKRERKGGREGGRKEKTSNSGKIYEGASQVR</sequence>